<sequence length="170" mass="19570">MERHAPGTGFNWVSIAPDELTDYEADYLFLVFKEEEEHQRFIDLLKSNPAWRSFPAVKNNRVYFLDIAIEDLQVAHMMKNHQLAKAISEVSWSVYRSMLAYKAKWYGRIVVAVGQTFASSQLCSCCGYKHKEVKDLKLREWDCPACGAHHDRDFNASLNILAEGKRLLAV</sequence>
<dbReference type="SUPFAM" id="SSF53807">
    <property type="entry name" value="Helical backbone' metal receptor"/>
    <property type="match status" value="1"/>
</dbReference>
<name>A0A1I2A550_9BACL</name>
<dbReference type="Pfam" id="PF07282">
    <property type="entry name" value="Cas12f1-like_TNB"/>
    <property type="match status" value="1"/>
</dbReference>
<dbReference type="InterPro" id="IPR002491">
    <property type="entry name" value="ABC_transptr_periplasmic_BD"/>
</dbReference>
<dbReference type="EMBL" id="FONN01000002">
    <property type="protein sequence ID" value="SFE39061.1"/>
    <property type="molecule type" value="Genomic_DNA"/>
</dbReference>
<dbReference type="Gene3D" id="3.40.50.1980">
    <property type="entry name" value="Nitrogenase molybdenum iron protein domain"/>
    <property type="match status" value="1"/>
</dbReference>
<organism evidence="3 4">
    <name type="scientific">Paenibacillus algorifonticola</name>
    <dbReference type="NCBI Taxonomy" id="684063"/>
    <lineage>
        <taxon>Bacteria</taxon>
        <taxon>Bacillati</taxon>
        <taxon>Bacillota</taxon>
        <taxon>Bacilli</taxon>
        <taxon>Bacillales</taxon>
        <taxon>Paenibacillaceae</taxon>
        <taxon>Paenibacillus</taxon>
    </lineage>
</organism>
<evidence type="ECO:0000313" key="4">
    <source>
        <dbReference type="Proteomes" id="UP000183410"/>
    </source>
</evidence>
<reference evidence="4" key="1">
    <citation type="submission" date="2016-10" db="EMBL/GenBank/DDBJ databases">
        <authorList>
            <person name="Varghese N."/>
            <person name="Submissions S."/>
        </authorList>
    </citation>
    <scope>NUCLEOTIDE SEQUENCE [LARGE SCALE GENOMIC DNA]</scope>
    <source>
        <strain evidence="4">CGMCC 1.10223</strain>
    </source>
</reference>
<accession>A0A1I2A550</accession>
<protein>
    <submittedName>
        <fullName evidence="3">Transposase, IS605 OrfB family, central region</fullName>
    </submittedName>
</protein>
<dbReference type="PROSITE" id="PS50983">
    <property type="entry name" value="FE_B12_PBP"/>
    <property type="match status" value="1"/>
</dbReference>
<dbReference type="NCBIfam" id="TIGR01766">
    <property type="entry name" value="IS200/IS605 family accessory protein TnpB-like domain"/>
    <property type="match status" value="1"/>
</dbReference>
<dbReference type="SUPFAM" id="SSF57802">
    <property type="entry name" value="Rubredoxin-like"/>
    <property type="match status" value="1"/>
</dbReference>
<gene>
    <name evidence="3" type="ORF">SAMN04487969_102299</name>
</gene>
<dbReference type="Proteomes" id="UP000183410">
    <property type="component" value="Unassembled WGS sequence"/>
</dbReference>
<evidence type="ECO:0000256" key="1">
    <source>
        <dbReference type="ARBA" id="ARBA00023125"/>
    </source>
</evidence>
<evidence type="ECO:0000313" key="3">
    <source>
        <dbReference type="EMBL" id="SFE39061.1"/>
    </source>
</evidence>
<dbReference type="AlphaFoldDB" id="A0A1I2A550"/>
<evidence type="ECO:0000259" key="2">
    <source>
        <dbReference type="PROSITE" id="PS50983"/>
    </source>
</evidence>
<dbReference type="Pfam" id="PF01497">
    <property type="entry name" value="Peripla_BP_2"/>
    <property type="match status" value="1"/>
</dbReference>
<keyword evidence="4" id="KW-1185">Reference proteome</keyword>
<dbReference type="InterPro" id="IPR010095">
    <property type="entry name" value="Cas12f1-like_TNB"/>
</dbReference>
<feature type="domain" description="Fe/B12 periplasmic-binding" evidence="2">
    <location>
        <begin position="1"/>
        <end position="98"/>
    </location>
</feature>
<dbReference type="NCBIfam" id="NF040570">
    <property type="entry name" value="guided_TnpB"/>
    <property type="match status" value="1"/>
</dbReference>
<proteinExistence type="predicted"/>
<dbReference type="GO" id="GO:0003677">
    <property type="term" value="F:DNA binding"/>
    <property type="evidence" value="ECO:0007669"/>
    <property type="project" value="UniProtKB-KW"/>
</dbReference>
<keyword evidence="1" id="KW-0238">DNA-binding</keyword>